<evidence type="ECO:0000256" key="7">
    <source>
        <dbReference type="SAM" id="Phobius"/>
    </source>
</evidence>
<proteinExistence type="inferred from homology"/>
<evidence type="ECO:0000259" key="8">
    <source>
        <dbReference type="Pfam" id="PF00924"/>
    </source>
</evidence>
<organism evidence="10 11">
    <name type="scientific">Halobellus rubicundus</name>
    <dbReference type="NCBI Taxonomy" id="2996466"/>
    <lineage>
        <taxon>Archaea</taxon>
        <taxon>Methanobacteriati</taxon>
        <taxon>Methanobacteriota</taxon>
        <taxon>Stenosarchaea group</taxon>
        <taxon>Halobacteria</taxon>
        <taxon>Halobacteriales</taxon>
        <taxon>Haloferacaceae</taxon>
        <taxon>Halobellus</taxon>
    </lineage>
</organism>
<keyword evidence="6 7" id="KW-0472">Membrane</keyword>
<evidence type="ECO:0000256" key="1">
    <source>
        <dbReference type="ARBA" id="ARBA00004651"/>
    </source>
</evidence>
<dbReference type="Proteomes" id="UP001570511">
    <property type="component" value="Unassembled WGS sequence"/>
</dbReference>
<dbReference type="InterPro" id="IPR010920">
    <property type="entry name" value="LSM_dom_sf"/>
</dbReference>
<comment type="subcellular location">
    <subcellularLocation>
        <location evidence="1">Cell membrane</location>
        <topology evidence="1">Multi-pass membrane protein</topology>
    </subcellularLocation>
</comment>
<comment type="caution">
    <text evidence="10">The sequence shown here is derived from an EMBL/GenBank/DDBJ whole genome shotgun (WGS) entry which is preliminary data.</text>
</comment>
<evidence type="ECO:0000256" key="5">
    <source>
        <dbReference type="ARBA" id="ARBA00022989"/>
    </source>
</evidence>
<dbReference type="InterPro" id="IPR049278">
    <property type="entry name" value="MS_channel_C"/>
</dbReference>
<evidence type="ECO:0000256" key="4">
    <source>
        <dbReference type="ARBA" id="ARBA00022692"/>
    </source>
</evidence>
<dbReference type="InterPro" id="IPR006685">
    <property type="entry name" value="MscS_channel_2nd"/>
</dbReference>
<dbReference type="AlphaFoldDB" id="A0ABD5MC12"/>
<accession>A0ABD5MC12</accession>
<evidence type="ECO:0000259" key="9">
    <source>
        <dbReference type="Pfam" id="PF21082"/>
    </source>
</evidence>
<evidence type="ECO:0000313" key="11">
    <source>
        <dbReference type="Proteomes" id="UP001570511"/>
    </source>
</evidence>
<keyword evidence="3" id="KW-1003">Cell membrane</keyword>
<name>A0ABD5MC12_9EURY</name>
<dbReference type="PANTHER" id="PTHR30221:SF20">
    <property type="entry name" value="SMALL-CONDUCTANCE MECHANOSENSITIVE CHANNEL"/>
    <property type="match status" value="1"/>
</dbReference>
<reference evidence="10 11" key="1">
    <citation type="submission" date="2024-08" db="EMBL/GenBank/DDBJ databases">
        <title>Halobellus sp. MBLA0158 whole genome sequence.</title>
        <authorList>
            <person name="Hwang C.Y."/>
            <person name="Cho E.-S."/>
            <person name="Seo M.-J."/>
        </authorList>
    </citation>
    <scope>NUCLEOTIDE SEQUENCE [LARGE SCALE GENOMIC DNA]</scope>
    <source>
        <strain evidence="10 11">MBLA0158</strain>
    </source>
</reference>
<evidence type="ECO:0000256" key="2">
    <source>
        <dbReference type="ARBA" id="ARBA00008017"/>
    </source>
</evidence>
<dbReference type="Pfam" id="PF00924">
    <property type="entry name" value="MS_channel_2nd"/>
    <property type="match status" value="1"/>
</dbReference>
<keyword evidence="5 7" id="KW-1133">Transmembrane helix</keyword>
<dbReference type="PANTHER" id="PTHR30221">
    <property type="entry name" value="SMALL-CONDUCTANCE MECHANOSENSITIVE CHANNEL"/>
    <property type="match status" value="1"/>
</dbReference>
<dbReference type="GO" id="GO:0005886">
    <property type="term" value="C:plasma membrane"/>
    <property type="evidence" value="ECO:0007669"/>
    <property type="project" value="UniProtKB-SubCell"/>
</dbReference>
<protein>
    <submittedName>
        <fullName evidence="10">Mechanosensitive ion channel family protein</fullName>
    </submittedName>
</protein>
<feature type="domain" description="Mechanosensitive ion channel MscS" evidence="8">
    <location>
        <begin position="222"/>
        <end position="286"/>
    </location>
</feature>
<dbReference type="SUPFAM" id="SSF82861">
    <property type="entry name" value="Mechanosensitive channel protein MscS (YggB), transmembrane region"/>
    <property type="match status" value="1"/>
</dbReference>
<feature type="transmembrane region" description="Helical" evidence="7">
    <location>
        <begin position="175"/>
        <end position="198"/>
    </location>
</feature>
<feature type="transmembrane region" description="Helical" evidence="7">
    <location>
        <begin position="36"/>
        <end position="58"/>
    </location>
</feature>
<dbReference type="InterPro" id="IPR011014">
    <property type="entry name" value="MscS_channel_TM-2"/>
</dbReference>
<evidence type="ECO:0000256" key="6">
    <source>
        <dbReference type="ARBA" id="ARBA00023136"/>
    </source>
</evidence>
<dbReference type="Pfam" id="PF21082">
    <property type="entry name" value="MS_channel_3rd"/>
    <property type="match status" value="1"/>
</dbReference>
<feature type="transmembrane region" description="Helical" evidence="7">
    <location>
        <begin position="204"/>
        <end position="233"/>
    </location>
</feature>
<dbReference type="InterPro" id="IPR023408">
    <property type="entry name" value="MscS_beta-dom_sf"/>
</dbReference>
<dbReference type="SUPFAM" id="SSF82689">
    <property type="entry name" value="Mechanosensitive channel protein MscS (YggB), C-terminal domain"/>
    <property type="match status" value="1"/>
</dbReference>
<dbReference type="InterPro" id="IPR045275">
    <property type="entry name" value="MscS_archaea/bacteria_type"/>
</dbReference>
<keyword evidence="11" id="KW-1185">Reference proteome</keyword>
<dbReference type="InterPro" id="IPR011066">
    <property type="entry name" value="MscS_channel_C_sf"/>
</dbReference>
<dbReference type="Gene3D" id="1.10.287.1260">
    <property type="match status" value="1"/>
</dbReference>
<dbReference type="Gene3D" id="2.30.30.60">
    <property type="match status" value="1"/>
</dbReference>
<keyword evidence="4 7" id="KW-0812">Transmembrane</keyword>
<feature type="domain" description="Mechanosensitive ion channel MscS C-terminal" evidence="9">
    <location>
        <begin position="294"/>
        <end position="378"/>
    </location>
</feature>
<evidence type="ECO:0000313" key="10">
    <source>
        <dbReference type="EMBL" id="MFA1610124.1"/>
    </source>
</evidence>
<evidence type="ECO:0000256" key="3">
    <source>
        <dbReference type="ARBA" id="ARBA00022475"/>
    </source>
</evidence>
<dbReference type="Gene3D" id="3.30.70.100">
    <property type="match status" value="1"/>
</dbReference>
<dbReference type="RefSeq" id="WP_372387430.1">
    <property type="nucleotide sequence ID" value="NZ_JBGNYA010000001.1"/>
</dbReference>
<feature type="transmembrane region" description="Helical" evidence="7">
    <location>
        <begin position="93"/>
        <end position="114"/>
    </location>
</feature>
<gene>
    <name evidence="10" type="ORF">OS889_03765</name>
</gene>
<comment type="similarity">
    <text evidence="2">Belongs to the MscS (TC 1.A.23) family.</text>
</comment>
<dbReference type="EMBL" id="JBGNYA010000001">
    <property type="protein sequence ID" value="MFA1610124.1"/>
    <property type="molecule type" value="Genomic_DNA"/>
</dbReference>
<sequence length="415" mass="44628">MFAVGPLQAGPSLTQVELLEGLRTVFRTVTSAEARAVATVALLILGAVFARFVVPLVIRRSRRFATERIAETRAGEAFERVFEYVPMSRPARLLIRFVQLLIAVGLAIALLVVWGQIDAAAFVLGVLVASAPTAGQIVLTGLLFFGAYVATDLLEEIVAEFGSGTDEITAHQEEIIVRVLQLGLFVFVAMAGLSVWQIDLGGLLVGAGFLGIVVGMAARQTLGSLIAGFVLMFSRPFTIGDWVEIGDEEGIVTDVTIINTRLENFDGEYVVMPNDSVANAAITNRSEKGVLRLTVEVGIDYEADVDHAVDVAMDAIRGVDVVADAPPPRVFPKSFGGSSVVLEARFWIEPPSPPLKVNATSRVVRAIKEAYDREGIKIPYPQMEVSGRAETDGFRINREHDLPAEATGPSAGEHD</sequence>
<dbReference type="SUPFAM" id="SSF50182">
    <property type="entry name" value="Sm-like ribonucleoproteins"/>
    <property type="match status" value="1"/>
</dbReference>